<name>A0ABW4S0B9_9RHOB</name>
<dbReference type="Gene3D" id="1.10.3720.10">
    <property type="entry name" value="MetI-like"/>
    <property type="match status" value="1"/>
</dbReference>
<evidence type="ECO:0000256" key="7">
    <source>
        <dbReference type="ARBA" id="ARBA00022989"/>
    </source>
</evidence>
<dbReference type="InterPro" id="IPR035906">
    <property type="entry name" value="MetI-like_sf"/>
</dbReference>
<dbReference type="EMBL" id="JBHUGH010000002">
    <property type="protein sequence ID" value="MFD1910956.1"/>
    <property type="molecule type" value="Genomic_DNA"/>
</dbReference>
<evidence type="ECO:0000259" key="10">
    <source>
        <dbReference type="PROSITE" id="PS50928"/>
    </source>
</evidence>
<evidence type="ECO:0000256" key="2">
    <source>
        <dbReference type="ARBA" id="ARBA00022448"/>
    </source>
</evidence>
<protein>
    <submittedName>
        <fullName evidence="11">ABC transporter permease</fullName>
    </submittedName>
</protein>
<comment type="similarity">
    <text evidence="9">Belongs to the binding-protein-dependent transport system permease family.</text>
</comment>
<keyword evidence="4 9" id="KW-0812">Transmembrane</keyword>
<keyword evidence="5" id="KW-0571">Peptide transport</keyword>
<dbReference type="Proteomes" id="UP001597353">
    <property type="component" value="Unassembled WGS sequence"/>
</dbReference>
<feature type="transmembrane region" description="Helical" evidence="9">
    <location>
        <begin position="21"/>
        <end position="44"/>
    </location>
</feature>
<comment type="subcellular location">
    <subcellularLocation>
        <location evidence="1 9">Cell membrane</location>
        <topology evidence="1 9">Multi-pass membrane protein</topology>
    </subcellularLocation>
</comment>
<dbReference type="PANTHER" id="PTHR43386:SF1">
    <property type="entry name" value="D,D-DIPEPTIDE TRANSPORT SYSTEM PERMEASE PROTEIN DDPC-RELATED"/>
    <property type="match status" value="1"/>
</dbReference>
<feature type="transmembrane region" description="Helical" evidence="9">
    <location>
        <begin position="84"/>
        <end position="110"/>
    </location>
</feature>
<evidence type="ECO:0000256" key="1">
    <source>
        <dbReference type="ARBA" id="ARBA00004651"/>
    </source>
</evidence>
<evidence type="ECO:0000256" key="5">
    <source>
        <dbReference type="ARBA" id="ARBA00022856"/>
    </source>
</evidence>
<evidence type="ECO:0000256" key="4">
    <source>
        <dbReference type="ARBA" id="ARBA00022692"/>
    </source>
</evidence>
<feature type="domain" description="ABC transmembrane type-1" evidence="10">
    <location>
        <begin position="82"/>
        <end position="270"/>
    </location>
</feature>
<keyword evidence="2 9" id="KW-0813">Transport</keyword>
<dbReference type="CDD" id="cd06261">
    <property type="entry name" value="TM_PBP2"/>
    <property type="match status" value="1"/>
</dbReference>
<evidence type="ECO:0000256" key="6">
    <source>
        <dbReference type="ARBA" id="ARBA00022927"/>
    </source>
</evidence>
<dbReference type="PANTHER" id="PTHR43386">
    <property type="entry name" value="OLIGOPEPTIDE TRANSPORT SYSTEM PERMEASE PROTEIN APPC"/>
    <property type="match status" value="1"/>
</dbReference>
<comment type="caution">
    <text evidence="11">The sequence shown here is derived from an EMBL/GenBank/DDBJ whole genome shotgun (WGS) entry which is preliminary data.</text>
</comment>
<keyword evidence="7 9" id="KW-1133">Transmembrane helix</keyword>
<accession>A0ABW4S0B9</accession>
<dbReference type="SUPFAM" id="SSF161098">
    <property type="entry name" value="MetI-like"/>
    <property type="match status" value="1"/>
</dbReference>
<evidence type="ECO:0000313" key="12">
    <source>
        <dbReference type="Proteomes" id="UP001597353"/>
    </source>
</evidence>
<dbReference type="RefSeq" id="WP_390259012.1">
    <property type="nucleotide sequence ID" value="NZ_JBHUGH010000002.1"/>
</dbReference>
<dbReference type="Pfam" id="PF12911">
    <property type="entry name" value="OppC_N"/>
    <property type="match status" value="1"/>
</dbReference>
<dbReference type="PROSITE" id="PS50928">
    <property type="entry name" value="ABC_TM1"/>
    <property type="match status" value="1"/>
</dbReference>
<dbReference type="Pfam" id="PF00528">
    <property type="entry name" value="BPD_transp_1"/>
    <property type="match status" value="1"/>
</dbReference>
<reference evidence="12" key="1">
    <citation type="journal article" date="2019" name="Int. J. Syst. Evol. Microbiol.">
        <title>The Global Catalogue of Microorganisms (GCM) 10K type strain sequencing project: providing services to taxonomists for standard genome sequencing and annotation.</title>
        <authorList>
            <consortium name="The Broad Institute Genomics Platform"/>
            <consortium name="The Broad Institute Genome Sequencing Center for Infectious Disease"/>
            <person name="Wu L."/>
            <person name="Ma J."/>
        </authorList>
    </citation>
    <scope>NUCLEOTIDE SEQUENCE [LARGE SCALE GENOMIC DNA]</scope>
    <source>
        <strain evidence="12">CGMCC 4.7242</strain>
    </source>
</reference>
<dbReference type="InterPro" id="IPR050366">
    <property type="entry name" value="BP-dependent_transpt_permease"/>
</dbReference>
<keyword evidence="3" id="KW-1003">Cell membrane</keyword>
<feature type="transmembrane region" description="Helical" evidence="9">
    <location>
        <begin position="248"/>
        <end position="269"/>
    </location>
</feature>
<keyword evidence="8 9" id="KW-0472">Membrane</keyword>
<dbReference type="InterPro" id="IPR025966">
    <property type="entry name" value="OppC_N"/>
</dbReference>
<evidence type="ECO:0000256" key="9">
    <source>
        <dbReference type="RuleBase" id="RU363032"/>
    </source>
</evidence>
<dbReference type="InterPro" id="IPR000515">
    <property type="entry name" value="MetI-like"/>
</dbReference>
<proteinExistence type="inferred from homology"/>
<feature type="transmembrane region" description="Helical" evidence="9">
    <location>
        <begin position="131"/>
        <end position="155"/>
    </location>
</feature>
<organism evidence="11 12">
    <name type="scientific">Halodurantibacterium flavum</name>
    <dbReference type="NCBI Taxonomy" id="1382802"/>
    <lineage>
        <taxon>Bacteria</taxon>
        <taxon>Pseudomonadati</taxon>
        <taxon>Pseudomonadota</taxon>
        <taxon>Alphaproteobacteria</taxon>
        <taxon>Rhodobacterales</taxon>
        <taxon>Paracoccaceae</taxon>
        <taxon>Halodurantibacterium</taxon>
    </lineage>
</organism>
<gene>
    <name evidence="11" type="ORF">ACFSGJ_01850</name>
</gene>
<evidence type="ECO:0000256" key="3">
    <source>
        <dbReference type="ARBA" id="ARBA00022475"/>
    </source>
</evidence>
<keyword evidence="12" id="KW-1185">Reference proteome</keyword>
<evidence type="ECO:0000256" key="8">
    <source>
        <dbReference type="ARBA" id="ARBA00023136"/>
    </source>
</evidence>
<keyword evidence="6" id="KW-0653">Protein transport</keyword>
<sequence>MTTLTLPLRRPSRAWGRFRSNTSAMIGLFITLAVVLLAIFAPVLPLYDPMQLGASFRPPSAQHPLGTDALGSDVLSNVILGARVSLIVGLCAVITSTVIGVSIGALAGYFGGTVDTLLMRLAEMFQIMPQFFLAIVIVALFGSSIWNVVLVIGVLTWPVTARLLRAEFLTLRKREYVDAARNLGMSHFDIVFREIMPNALPPIIVNCTLQVSSAILLQTSLAFLGLGDPNAISWGTMLNTAQDYFSRAWWMAAFPGLALFLTTLSLNLVGDGLNDALNPKAG</sequence>
<evidence type="ECO:0000313" key="11">
    <source>
        <dbReference type="EMBL" id="MFD1910956.1"/>
    </source>
</evidence>